<dbReference type="EMBL" id="LXQA010122150">
    <property type="protein sequence ID" value="MCI20880.1"/>
    <property type="molecule type" value="Genomic_DNA"/>
</dbReference>
<protein>
    <submittedName>
        <fullName evidence="1">Uncharacterized protein</fullName>
    </submittedName>
</protein>
<accession>A0A392QAY1</accession>
<organism evidence="1 2">
    <name type="scientific">Trifolium medium</name>
    <dbReference type="NCBI Taxonomy" id="97028"/>
    <lineage>
        <taxon>Eukaryota</taxon>
        <taxon>Viridiplantae</taxon>
        <taxon>Streptophyta</taxon>
        <taxon>Embryophyta</taxon>
        <taxon>Tracheophyta</taxon>
        <taxon>Spermatophyta</taxon>
        <taxon>Magnoliopsida</taxon>
        <taxon>eudicotyledons</taxon>
        <taxon>Gunneridae</taxon>
        <taxon>Pentapetalae</taxon>
        <taxon>rosids</taxon>
        <taxon>fabids</taxon>
        <taxon>Fabales</taxon>
        <taxon>Fabaceae</taxon>
        <taxon>Papilionoideae</taxon>
        <taxon>50 kb inversion clade</taxon>
        <taxon>NPAAA clade</taxon>
        <taxon>Hologalegina</taxon>
        <taxon>IRL clade</taxon>
        <taxon>Trifolieae</taxon>
        <taxon>Trifolium</taxon>
    </lineage>
</organism>
<proteinExistence type="predicted"/>
<dbReference type="AlphaFoldDB" id="A0A392QAY1"/>
<comment type="caution">
    <text evidence="1">The sequence shown here is derived from an EMBL/GenBank/DDBJ whole genome shotgun (WGS) entry which is preliminary data.</text>
</comment>
<dbReference type="Proteomes" id="UP000265520">
    <property type="component" value="Unassembled WGS sequence"/>
</dbReference>
<evidence type="ECO:0000313" key="2">
    <source>
        <dbReference type="Proteomes" id="UP000265520"/>
    </source>
</evidence>
<name>A0A392QAY1_9FABA</name>
<reference evidence="1 2" key="1">
    <citation type="journal article" date="2018" name="Front. Plant Sci.">
        <title>Red Clover (Trifolium pratense) and Zigzag Clover (T. medium) - A Picture of Genomic Similarities and Differences.</title>
        <authorList>
            <person name="Dluhosova J."/>
            <person name="Istvanek J."/>
            <person name="Nedelnik J."/>
            <person name="Repkova J."/>
        </authorList>
    </citation>
    <scope>NUCLEOTIDE SEQUENCE [LARGE SCALE GENOMIC DNA]</scope>
    <source>
        <strain evidence="2">cv. 10/8</strain>
        <tissue evidence="1">Leaf</tissue>
    </source>
</reference>
<feature type="non-terminal residue" evidence="1">
    <location>
        <position position="159"/>
    </location>
</feature>
<sequence length="159" mass="17959">MPDEILVLPSDLSDEFAAIKAKIGNALDKLEIYYQKKLKRSLSANIEKLVQSIERAYVKRITNSPHLDQEDLVVLNFIERALVKELEVSDKINGSISGKSEEPDIMQSTLVELSLESVDRQKSELVTVDSLKELKEELRISERSASYSGSSSENYVRRS</sequence>
<evidence type="ECO:0000313" key="1">
    <source>
        <dbReference type="EMBL" id="MCI20880.1"/>
    </source>
</evidence>
<keyword evidence="2" id="KW-1185">Reference proteome</keyword>